<dbReference type="Pfam" id="PF25919">
    <property type="entry name" value="BSH_CusB"/>
    <property type="match status" value="1"/>
</dbReference>
<evidence type="ECO:0000256" key="3">
    <source>
        <dbReference type="SAM" id="SignalP"/>
    </source>
</evidence>
<dbReference type="GO" id="GO:0060003">
    <property type="term" value="P:copper ion export"/>
    <property type="evidence" value="ECO:0007669"/>
    <property type="project" value="TreeGrafter"/>
</dbReference>
<dbReference type="Gene3D" id="6.10.140.730">
    <property type="match status" value="1"/>
</dbReference>
<dbReference type="Gene3D" id="2.40.420.20">
    <property type="match status" value="1"/>
</dbReference>
<dbReference type="GO" id="GO:0046914">
    <property type="term" value="F:transition metal ion binding"/>
    <property type="evidence" value="ECO:0007669"/>
    <property type="project" value="TreeGrafter"/>
</dbReference>
<keyword evidence="10" id="KW-1185">Reference proteome</keyword>
<gene>
    <name evidence="9" type="ORF">AAE02nite_49760</name>
</gene>
<dbReference type="InterPro" id="IPR045800">
    <property type="entry name" value="HMBD"/>
</dbReference>
<evidence type="ECO:0000259" key="7">
    <source>
        <dbReference type="Pfam" id="PF25954"/>
    </source>
</evidence>
<evidence type="ECO:0000313" key="10">
    <source>
        <dbReference type="Proteomes" id="UP000321532"/>
    </source>
</evidence>
<name>A0A512B5R5_9BACT</name>
<feature type="region of interest" description="Disordered" evidence="2">
    <location>
        <begin position="252"/>
        <end position="272"/>
    </location>
</feature>
<dbReference type="Pfam" id="PF25975">
    <property type="entry name" value="CzcB_C"/>
    <property type="match status" value="1"/>
</dbReference>
<proteinExistence type="predicted"/>
<feature type="domain" description="Heavy metal binding" evidence="4">
    <location>
        <begin position="43"/>
        <end position="69"/>
    </location>
</feature>
<keyword evidence="3" id="KW-0732">Signal</keyword>
<protein>
    <submittedName>
        <fullName evidence="9">RND transporter</fullName>
    </submittedName>
</protein>
<dbReference type="AlphaFoldDB" id="A0A512B5R5"/>
<dbReference type="Pfam" id="PF25954">
    <property type="entry name" value="Beta-barrel_RND_2"/>
    <property type="match status" value="1"/>
</dbReference>
<dbReference type="InterPro" id="IPR058792">
    <property type="entry name" value="Beta-barrel_RND_2"/>
</dbReference>
<evidence type="ECO:0000259" key="5">
    <source>
        <dbReference type="Pfam" id="PF25869"/>
    </source>
</evidence>
<comment type="caution">
    <text evidence="9">The sequence shown here is derived from an EMBL/GenBank/DDBJ whole genome shotgun (WGS) entry which is preliminary data.</text>
</comment>
<feature type="domain" description="CusB-like beta-barrel" evidence="7">
    <location>
        <begin position="297"/>
        <end position="359"/>
    </location>
</feature>
<dbReference type="InterPro" id="IPR058790">
    <property type="entry name" value="BSH_CusB"/>
</dbReference>
<evidence type="ECO:0000313" key="9">
    <source>
        <dbReference type="EMBL" id="GEO07312.1"/>
    </source>
</evidence>
<feature type="domain" description="CzcB-like C-terminal circularly permuted SH3-like" evidence="8">
    <location>
        <begin position="381"/>
        <end position="438"/>
    </location>
</feature>
<evidence type="ECO:0000256" key="1">
    <source>
        <dbReference type="ARBA" id="ARBA00022448"/>
    </source>
</evidence>
<evidence type="ECO:0000259" key="6">
    <source>
        <dbReference type="Pfam" id="PF25919"/>
    </source>
</evidence>
<dbReference type="PANTHER" id="PTHR30097:SF15">
    <property type="entry name" value="CATION EFFLUX SYSTEM PROTEIN CUSB"/>
    <property type="match status" value="1"/>
</dbReference>
<dbReference type="InterPro" id="IPR058649">
    <property type="entry name" value="CzcB_C"/>
</dbReference>
<feature type="chain" id="PRO_5021818699" evidence="3">
    <location>
        <begin position="24"/>
        <end position="451"/>
    </location>
</feature>
<accession>A0A512B5R5</accession>
<evidence type="ECO:0000259" key="4">
    <source>
        <dbReference type="Pfam" id="PF19335"/>
    </source>
</evidence>
<sequence length="451" mass="47807">MRKNWKNKLIGLLILLLPFTFTACNDKPGQGGEQGATAPEVAYTCPMHPQIVRDEPGSCPICGMDLVAKRTANAPAAPVSSDLNYLLQPANQTVVSRIKTTQPVQKQVQNEIIMSGVVTYDTRQQYLIPARFGGRIEKLYVQFNYQPVRKGQKLYDIYSPELVTAQKELLYLLQNDPTNTSLIQGAKQKLQLLGATEGQIKQLARSGQETYTFSVYSPYTGYVLDPAVSAAPTPTAPASAAPAAGGDGMGGMGGAGSAGGGGGTSPAAPTPNSGFAIREGMYVTTGQALLKVVDASQVWAQFNVPGSQAGQLTIGTPITITFNQLPGEPVPAKVLLVEPIYEAGENFAQVRASLPAENKSTLIGQLLTGKATYSTGTALWVPKEAVLDIGTQSVAFLKVNGVFKPISVQAGQRADGMVEVLSGLKAQDVIATNAQFLVDSESFIRVAENNR</sequence>
<feature type="domain" description="CusB-like barrel-sandwich hybrid" evidence="6">
    <location>
        <begin position="127"/>
        <end position="225"/>
    </location>
</feature>
<dbReference type="InterPro" id="IPR051909">
    <property type="entry name" value="MFP_Cation_Efflux"/>
</dbReference>
<dbReference type="OrthoDB" id="9806939at2"/>
<dbReference type="RefSeq" id="WP_146905231.1">
    <property type="nucleotide sequence ID" value="NZ_BJYS01000057.1"/>
</dbReference>
<dbReference type="InterPro" id="IPR058791">
    <property type="entry name" value="3HB_CusB"/>
</dbReference>
<keyword evidence="1" id="KW-0813">Transport</keyword>
<dbReference type="Pfam" id="PF25869">
    <property type="entry name" value="3HB_CusB"/>
    <property type="match status" value="1"/>
</dbReference>
<dbReference type="GO" id="GO:0030288">
    <property type="term" value="C:outer membrane-bounded periplasmic space"/>
    <property type="evidence" value="ECO:0007669"/>
    <property type="project" value="TreeGrafter"/>
</dbReference>
<organism evidence="9 10">
    <name type="scientific">Adhaeribacter aerolatus</name>
    <dbReference type="NCBI Taxonomy" id="670289"/>
    <lineage>
        <taxon>Bacteria</taxon>
        <taxon>Pseudomonadati</taxon>
        <taxon>Bacteroidota</taxon>
        <taxon>Cytophagia</taxon>
        <taxon>Cytophagales</taxon>
        <taxon>Hymenobacteraceae</taxon>
        <taxon>Adhaeribacter</taxon>
    </lineage>
</organism>
<dbReference type="GO" id="GO:0015679">
    <property type="term" value="P:plasma membrane copper ion transport"/>
    <property type="evidence" value="ECO:0007669"/>
    <property type="project" value="TreeGrafter"/>
</dbReference>
<dbReference type="Gene3D" id="2.40.30.170">
    <property type="match status" value="1"/>
</dbReference>
<reference evidence="9 10" key="1">
    <citation type="submission" date="2019-07" db="EMBL/GenBank/DDBJ databases">
        <title>Whole genome shotgun sequence of Adhaeribacter aerolatus NBRC 106133.</title>
        <authorList>
            <person name="Hosoyama A."/>
            <person name="Uohara A."/>
            <person name="Ohji S."/>
            <person name="Ichikawa N."/>
        </authorList>
    </citation>
    <scope>NUCLEOTIDE SEQUENCE [LARGE SCALE GENOMIC DNA]</scope>
    <source>
        <strain evidence="9 10">NBRC 106133</strain>
    </source>
</reference>
<evidence type="ECO:0000256" key="2">
    <source>
        <dbReference type="SAM" id="MobiDB-lite"/>
    </source>
</evidence>
<dbReference type="Pfam" id="PF19335">
    <property type="entry name" value="HMBD"/>
    <property type="match status" value="1"/>
</dbReference>
<dbReference type="PANTHER" id="PTHR30097">
    <property type="entry name" value="CATION EFFLUX SYSTEM PROTEIN CUSB"/>
    <property type="match status" value="1"/>
</dbReference>
<dbReference type="PROSITE" id="PS51257">
    <property type="entry name" value="PROKAR_LIPOPROTEIN"/>
    <property type="match status" value="1"/>
</dbReference>
<dbReference type="Proteomes" id="UP000321532">
    <property type="component" value="Unassembled WGS sequence"/>
</dbReference>
<dbReference type="EMBL" id="BJYS01000057">
    <property type="protein sequence ID" value="GEO07312.1"/>
    <property type="molecule type" value="Genomic_DNA"/>
</dbReference>
<feature type="signal peptide" evidence="3">
    <location>
        <begin position="1"/>
        <end position="23"/>
    </location>
</feature>
<feature type="domain" description="CusB-like three alpha-helical bundle" evidence="5">
    <location>
        <begin position="161"/>
        <end position="208"/>
    </location>
</feature>
<feature type="compositionally biased region" description="Gly residues" evidence="2">
    <location>
        <begin position="252"/>
        <end position="264"/>
    </location>
</feature>
<evidence type="ECO:0000259" key="8">
    <source>
        <dbReference type="Pfam" id="PF25975"/>
    </source>
</evidence>